<feature type="compositionally biased region" description="Basic and acidic residues" evidence="1">
    <location>
        <begin position="265"/>
        <end position="274"/>
    </location>
</feature>
<evidence type="ECO:0000256" key="1">
    <source>
        <dbReference type="SAM" id="MobiDB-lite"/>
    </source>
</evidence>
<sequence>MSSTTHDVVTVRVDVDVASSTTPVDDQDVIELERVPKDATGPITKNVLFPSPFHAPTSPHLSSLRDALVIVNMVLLRWPDEIFSEPMMALSLHRACYTNDGAVTLGAIATAVLNARSEHDTCRRAVHEWCSIAVSLLKGYMRLVQTQAAATEKAQRTILVKVATEAITKMANASRALGHVYNHLSLVVAHLGALMGQLRLVSVAATTHLNTNISAICDGYKTPQSSETGDISDGGTQPQRDFMGSVGSTVNAMITGVFHLSRRPRHEEHGETNQEKIVSPSPMPRTDYVQQDLLRIKDVIVAFATHFKNGQDALTGQIKTLEGLASIATNPTTSPLFDGSMSRELVHATDVLIHECSAYLQSHK</sequence>
<organism evidence="2 3">
    <name type="scientific">Achlya hypogyna</name>
    <name type="common">Oomycete</name>
    <name type="synonym">Protoachlya hypogyna</name>
    <dbReference type="NCBI Taxonomy" id="1202772"/>
    <lineage>
        <taxon>Eukaryota</taxon>
        <taxon>Sar</taxon>
        <taxon>Stramenopiles</taxon>
        <taxon>Oomycota</taxon>
        <taxon>Saprolegniomycetes</taxon>
        <taxon>Saprolegniales</taxon>
        <taxon>Achlyaceae</taxon>
        <taxon>Achlya</taxon>
    </lineage>
</organism>
<gene>
    <name evidence="2" type="ORF">ACHHYP_01702</name>
</gene>
<feature type="region of interest" description="Disordered" evidence="1">
    <location>
        <begin position="263"/>
        <end position="284"/>
    </location>
</feature>
<dbReference type="OrthoDB" id="10285626at2759"/>
<dbReference type="Pfam" id="PF06109">
    <property type="entry name" value="HlyE"/>
    <property type="match status" value="1"/>
</dbReference>
<comment type="caution">
    <text evidence="2">The sequence shown here is derived from an EMBL/GenBank/DDBJ whole genome shotgun (WGS) entry which is preliminary data.</text>
</comment>
<evidence type="ECO:0000313" key="3">
    <source>
        <dbReference type="Proteomes" id="UP000243579"/>
    </source>
</evidence>
<keyword evidence="3" id="KW-1185">Reference proteome</keyword>
<dbReference type="InterPro" id="IPR027018">
    <property type="entry name" value="Hemolysin_E"/>
</dbReference>
<protein>
    <submittedName>
        <fullName evidence="2">Uncharacterized protein</fullName>
    </submittedName>
</protein>
<proteinExistence type="predicted"/>
<accession>A0A1V9ZT87</accession>
<dbReference type="GO" id="GO:0044179">
    <property type="term" value="P:hemolysis in another organism"/>
    <property type="evidence" value="ECO:0007669"/>
    <property type="project" value="InterPro"/>
</dbReference>
<dbReference type="SUPFAM" id="SSF58100">
    <property type="entry name" value="Bacterial hemolysins"/>
    <property type="match status" value="1"/>
</dbReference>
<dbReference type="Proteomes" id="UP000243579">
    <property type="component" value="Unassembled WGS sequence"/>
</dbReference>
<evidence type="ECO:0000313" key="2">
    <source>
        <dbReference type="EMBL" id="OQS01204.1"/>
    </source>
</evidence>
<name>A0A1V9ZT87_ACHHY</name>
<dbReference type="EMBL" id="JNBR01000013">
    <property type="protein sequence ID" value="OQS01204.1"/>
    <property type="molecule type" value="Genomic_DNA"/>
</dbReference>
<dbReference type="CDD" id="cd22651">
    <property type="entry name" value="HlyE-like"/>
    <property type="match status" value="1"/>
</dbReference>
<reference evidence="2 3" key="1">
    <citation type="journal article" date="2014" name="Genome Biol. Evol.">
        <title>The secreted proteins of Achlya hypogyna and Thraustotheca clavata identify the ancestral oomycete secretome and reveal gene acquisitions by horizontal gene transfer.</title>
        <authorList>
            <person name="Misner I."/>
            <person name="Blouin N."/>
            <person name="Leonard G."/>
            <person name="Richards T.A."/>
            <person name="Lane C.E."/>
        </authorList>
    </citation>
    <scope>NUCLEOTIDE SEQUENCE [LARGE SCALE GENOMIC DNA]</scope>
    <source>
        <strain evidence="2 3">ATCC 48635</strain>
    </source>
</reference>
<dbReference type="AlphaFoldDB" id="A0A1V9ZT87"/>
<dbReference type="Gene3D" id="1.20.1170.10">
    <property type="match status" value="1"/>
</dbReference>